<evidence type="ECO:0000313" key="3">
    <source>
        <dbReference type="EMBL" id="MBH8562825.1"/>
    </source>
</evidence>
<evidence type="ECO:0000259" key="2">
    <source>
        <dbReference type="Pfam" id="PF14326"/>
    </source>
</evidence>
<dbReference type="GO" id="GO:0005737">
    <property type="term" value="C:cytoplasm"/>
    <property type="evidence" value="ECO:0007669"/>
    <property type="project" value="TreeGrafter"/>
</dbReference>
<dbReference type="Gene3D" id="3.40.50.1460">
    <property type="match status" value="1"/>
</dbReference>
<dbReference type="InterPro" id="IPR011600">
    <property type="entry name" value="Pept_C14_caspase"/>
</dbReference>
<dbReference type="Proteomes" id="UP000632766">
    <property type="component" value="Unassembled WGS sequence"/>
</dbReference>
<dbReference type="GO" id="GO:0004197">
    <property type="term" value="F:cysteine-type endopeptidase activity"/>
    <property type="evidence" value="ECO:0007669"/>
    <property type="project" value="InterPro"/>
</dbReference>
<dbReference type="Pfam" id="PF00656">
    <property type="entry name" value="Peptidase_C14"/>
    <property type="match status" value="1"/>
</dbReference>
<feature type="domain" description="Peptidase C14 caspase" evidence="1">
    <location>
        <begin position="42"/>
        <end position="295"/>
    </location>
</feature>
<dbReference type="SUPFAM" id="SSF52129">
    <property type="entry name" value="Caspase-like"/>
    <property type="match status" value="1"/>
</dbReference>
<dbReference type="InterPro" id="IPR025493">
    <property type="entry name" value="DUF4384"/>
</dbReference>
<dbReference type="AlphaFoldDB" id="A0A8J7L850"/>
<dbReference type="PIRSF" id="PIRSF007398">
    <property type="entry name" value="Sll0148_caspase"/>
    <property type="match status" value="1"/>
</dbReference>
<keyword evidence="4" id="KW-1185">Reference proteome</keyword>
<dbReference type="EMBL" id="JAECZC010000016">
    <property type="protein sequence ID" value="MBH8562825.1"/>
    <property type="molecule type" value="Genomic_DNA"/>
</dbReference>
<accession>A0A8J7L850</accession>
<proteinExistence type="predicted"/>
<dbReference type="InterPro" id="IPR029030">
    <property type="entry name" value="Caspase-like_dom_sf"/>
</dbReference>
<gene>
    <name evidence="3" type="ORF">I8748_11645</name>
</gene>
<dbReference type="RefSeq" id="WP_198124724.1">
    <property type="nucleotide sequence ID" value="NZ_JAECZC010000016.1"/>
</dbReference>
<evidence type="ECO:0000313" key="4">
    <source>
        <dbReference type="Proteomes" id="UP000632766"/>
    </source>
</evidence>
<evidence type="ECO:0000259" key="1">
    <source>
        <dbReference type="Pfam" id="PF00656"/>
    </source>
</evidence>
<reference evidence="3 4" key="1">
    <citation type="journal article" date="2021" name="Int. J. Syst. Evol. Microbiol.">
        <title>Amazonocrinis nigriterrae gen. nov., sp. nov., Atlanticothrix silvestris gen. nov., sp. nov. and Dendronalium phyllosphericum gen. nov., sp. nov., nostocacean cyanobacteria from Brazilian environments.</title>
        <authorList>
            <person name="Alvarenga D.O."/>
            <person name="Andreote A.P.D."/>
            <person name="Branco L.H.Z."/>
            <person name="Delbaje E."/>
            <person name="Cruz R.B."/>
            <person name="Varani A.M."/>
            <person name="Fiore M.F."/>
        </authorList>
    </citation>
    <scope>NUCLEOTIDE SEQUENCE [LARGE SCALE GENOMIC DNA]</scope>
    <source>
        <strain evidence="3 4">CENA67</strain>
    </source>
</reference>
<feature type="domain" description="DUF4384" evidence="2">
    <location>
        <begin position="579"/>
        <end position="655"/>
    </location>
</feature>
<protein>
    <submittedName>
        <fullName evidence="3">Caspase family protein</fullName>
    </submittedName>
</protein>
<comment type="caution">
    <text evidence="3">The sequence shown here is derived from an EMBL/GenBank/DDBJ whole genome shotgun (WGS) entry which is preliminary data.</text>
</comment>
<dbReference type="PANTHER" id="PTHR48104">
    <property type="entry name" value="METACASPASE-4"/>
    <property type="match status" value="1"/>
</dbReference>
<organism evidence="3 4">
    <name type="scientific">Amazonocrinis nigriterrae CENA67</name>
    <dbReference type="NCBI Taxonomy" id="2794033"/>
    <lineage>
        <taxon>Bacteria</taxon>
        <taxon>Bacillati</taxon>
        <taxon>Cyanobacteriota</taxon>
        <taxon>Cyanophyceae</taxon>
        <taxon>Nostocales</taxon>
        <taxon>Nostocaceae</taxon>
        <taxon>Amazonocrinis</taxon>
        <taxon>Amazonocrinis nigriterrae</taxon>
    </lineage>
</organism>
<sequence length="726" mass="79649">MIKRRHFIQFASSTFAALGLSQIDVIQQGNRYAQVLSQTTPRKLALLVGINNYLKNERGDNLKGCVTDVDLQQELLIHRFGFDPKNIVRLTSHPDDEQPTRKNILEAFEEHLIKQAKPGDVVVFHFSGHGSRLSDPDPIQQCRDDNYNSTLIPADDGENGVTKDIMGRTLFLLISALKTENVTVVLDSCFSGGGTRGNLIIRSANGDDLQPSPEEIAYQEGWIKKLKLSSEQLLNLRCASQRKGIVFAAAKREQLAADATFDGFSAGAFTYLMTQYLWQQTGSANGMISQITYSIKSLSGQEPLIDGDASKPVYFINKKLPPTDAVIIKGEGKQATLWLGGVDKESLETFTKGAIFTIINNQGKTSATVKLISPRSGLIAQAELTDNRGINSLKPGMLLQESTRIIPADLKLSIGLDPSLAGDINAAKKAIEAINRIAAIPAQNKNPPYPNGVQYIFSRMTNSYRQKLQQQVTENLPVVNSIGLFTEGLELVSQSFGDAKETVNDAVQRLEPKLKSLLAGRILKKTLNTNSSELDLEVSLNLVDNPSQIIAKAVTSRSKNNRQFSDKIYPRKIPLQQLFQFQITNYESAPVYCSILLFDSSGELSVIFPYQWSKPEESMQLAPKQTLVVGDPQELRLQAIEKGSGEALIIVSRKPLKNAVKTMKALAAEQKRDTQPIDFPRGSSIGPDEVIGDLLNDLRDNRGGGITATPVSNSDMATVSISFDVG</sequence>
<dbReference type="PANTHER" id="PTHR48104:SF30">
    <property type="entry name" value="METACASPASE-1"/>
    <property type="match status" value="1"/>
</dbReference>
<dbReference type="InterPro" id="IPR050452">
    <property type="entry name" value="Metacaspase"/>
</dbReference>
<name>A0A8J7L850_9NOST</name>
<dbReference type="GO" id="GO:0006508">
    <property type="term" value="P:proteolysis"/>
    <property type="evidence" value="ECO:0007669"/>
    <property type="project" value="InterPro"/>
</dbReference>
<dbReference type="Pfam" id="PF14326">
    <property type="entry name" value="DUF4384"/>
    <property type="match status" value="1"/>
</dbReference>
<dbReference type="InterPro" id="IPR011189">
    <property type="entry name" value="UCP_caspase_lke"/>
</dbReference>